<proteinExistence type="predicted"/>
<reference evidence="2" key="1">
    <citation type="submission" date="2018-03" db="EMBL/GenBank/DDBJ databases">
        <authorList>
            <person name="Sun L."/>
            <person name="Liu H."/>
            <person name="Chen W."/>
            <person name="Huang K."/>
            <person name="Liu W."/>
            <person name="Gao X."/>
        </authorList>
    </citation>
    <scope>NUCLEOTIDE SEQUENCE [LARGE SCALE GENOMIC DNA]</scope>
    <source>
        <strain evidence="2">SH9</strain>
    </source>
</reference>
<evidence type="ECO:0000313" key="1">
    <source>
        <dbReference type="EMBL" id="PSC03202.1"/>
    </source>
</evidence>
<organism evidence="1 2">
    <name type="scientific">Alsobacter soli</name>
    <dbReference type="NCBI Taxonomy" id="2109933"/>
    <lineage>
        <taxon>Bacteria</taxon>
        <taxon>Pseudomonadati</taxon>
        <taxon>Pseudomonadota</taxon>
        <taxon>Alphaproteobacteria</taxon>
        <taxon>Hyphomicrobiales</taxon>
        <taxon>Alsobacteraceae</taxon>
        <taxon>Alsobacter</taxon>
    </lineage>
</organism>
<sequence>MFEFAELPRSCPTCGNRNPRLVAWAKQREMLICKRCGTDMPMATLEAAALLDFVKSVRQPRDGWREDTH</sequence>
<name>A0A2T1HNJ0_9HYPH</name>
<accession>A0A2T1HNJ0</accession>
<dbReference type="Proteomes" id="UP000239772">
    <property type="component" value="Unassembled WGS sequence"/>
</dbReference>
<dbReference type="AlphaFoldDB" id="A0A2T1HNJ0"/>
<dbReference type="OrthoDB" id="8420221at2"/>
<dbReference type="EMBL" id="PVZS01000029">
    <property type="protein sequence ID" value="PSC03202.1"/>
    <property type="molecule type" value="Genomic_DNA"/>
</dbReference>
<dbReference type="RefSeq" id="WP_106339201.1">
    <property type="nucleotide sequence ID" value="NZ_PVZS01000029.1"/>
</dbReference>
<gene>
    <name evidence="1" type="ORF">SLNSH_19855</name>
</gene>
<evidence type="ECO:0000313" key="2">
    <source>
        <dbReference type="Proteomes" id="UP000239772"/>
    </source>
</evidence>
<protein>
    <submittedName>
        <fullName evidence="1">Uncharacterized protein</fullName>
    </submittedName>
</protein>
<keyword evidence="2" id="KW-1185">Reference proteome</keyword>
<comment type="caution">
    <text evidence="1">The sequence shown here is derived from an EMBL/GenBank/DDBJ whole genome shotgun (WGS) entry which is preliminary data.</text>
</comment>